<evidence type="ECO:0000313" key="3">
    <source>
        <dbReference type="Proteomes" id="UP001642464"/>
    </source>
</evidence>
<organism evidence="2 3">
    <name type="scientific">Durusdinium trenchii</name>
    <dbReference type="NCBI Taxonomy" id="1381693"/>
    <lineage>
        <taxon>Eukaryota</taxon>
        <taxon>Sar</taxon>
        <taxon>Alveolata</taxon>
        <taxon>Dinophyceae</taxon>
        <taxon>Suessiales</taxon>
        <taxon>Symbiodiniaceae</taxon>
        <taxon>Durusdinium</taxon>
    </lineage>
</organism>
<comment type="caution">
    <text evidence="2">The sequence shown here is derived from an EMBL/GenBank/DDBJ whole genome shotgun (WGS) entry which is preliminary data.</text>
</comment>
<gene>
    <name evidence="2" type="ORF">SCF082_LOCUS23176</name>
</gene>
<feature type="compositionally biased region" description="Polar residues" evidence="1">
    <location>
        <begin position="479"/>
        <end position="495"/>
    </location>
</feature>
<sequence length="726" mass="79594">MGAKRKSGTVGTDGGGKAEVLKALALNMMFRGCVSDPNEPGCEKFVVATINDKWLRDPRAHISSLEIGAERDLLNPNSVFAVKGWNRSLAALLCLRAACELGDDLIKALLHTMGFRQLHMFCKIHGLGMDRRDIGQHSYQKESLQKICGAFLACNKVFKDLVPAAFYNKVEGEISSTFMLRHADQELLQLLTTTAPPADLNKVSMYASHMAKYREEAGLDLQYLTARYNRGKLAVGDLIQKRHSIVTHRTVSLAHGDVVEKQASLGDVREVALSFNASTHQGDRRKTSQNCLFATMTGHRVSEMKKSRASLGAITAIDRTRVNELQNPEEDRPLAAHFRVQQRGIQATRQVLTNLLDGVPMKERHPVLVVDCMPNRFAEWSTACLDMLLEELGSDSHTGPCVHYMGVFLEESASMARNLEASVAGKLMANWIPDLVKNKYASSHPTGLKKIQDMINSEKDLSSALETQAAESGVVVPAASTSSGPAVTPTPSRTLASPDYDGSSPPNFDRTVEFTEKALADFNSSQVLHCCALLAVPHSGLKIAMVKNDQSLWILNETSQNVELSSRELFGFNIGSFSEVPKGDCASLVDQTAWSVTSDLDVVCLVTPGGAGEKKLMTLAEAVCGITKSRGATVVGRETQPLAFRYNISGRAKSNAFRPKKIEEDLLNVRYSQFGGCLESYNTLPKSSNVGIVWEAGSHITSALIVFVQEAKRVTWKIDERYQRYP</sequence>
<feature type="region of interest" description="Disordered" evidence="1">
    <location>
        <begin position="476"/>
        <end position="504"/>
    </location>
</feature>
<evidence type="ECO:0000313" key="2">
    <source>
        <dbReference type="EMBL" id="CAK9039591.1"/>
    </source>
</evidence>
<dbReference type="EMBL" id="CAXAMM010016669">
    <property type="protein sequence ID" value="CAK9039591.1"/>
    <property type="molecule type" value="Genomic_DNA"/>
</dbReference>
<evidence type="ECO:0000256" key="1">
    <source>
        <dbReference type="SAM" id="MobiDB-lite"/>
    </source>
</evidence>
<keyword evidence="3" id="KW-1185">Reference proteome</keyword>
<accession>A0ABP0LLE0</accession>
<reference evidence="2 3" key="1">
    <citation type="submission" date="2024-02" db="EMBL/GenBank/DDBJ databases">
        <authorList>
            <person name="Chen Y."/>
            <person name="Shah S."/>
            <person name="Dougan E. K."/>
            <person name="Thang M."/>
            <person name="Chan C."/>
        </authorList>
    </citation>
    <scope>NUCLEOTIDE SEQUENCE [LARGE SCALE GENOMIC DNA]</scope>
</reference>
<dbReference type="Proteomes" id="UP001642464">
    <property type="component" value="Unassembled WGS sequence"/>
</dbReference>
<protein>
    <submittedName>
        <fullName evidence="2">FO synthase subunit 1</fullName>
    </submittedName>
</protein>
<proteinExistence type="predicted"/>
<name>A0ABP0LLE0_9DINO</name>